<dbReference type="AlphaFoldDB" id="A0A1I0CJJ5"/>
<evidence type="ECO:0000313" key="2">
    <source>
        <dbReference type="Proteomes" id="UP000198558"/>
    </source>
</evidence>
<dbReference type="InterPro" id="IPR011426">
    <property type="entry name" value="CamS"/>
</dbReference>
<dbReference type="EMBL" id="FOIN01000003">
    <property type="protein sequence ID" value="SET19790.1"/>
    <property type="molecule type" value="Genomic_DNA"/>
</dbReference>
<dbReference type="PROSITE" id="PS51257">
    <property type="entry name" value="PROKAR_LIPOPROTEIN"/>
    <property type="match status" value="1"/>
</dbReference>
<keyword evidence="2" id="KW-1185">Reference proteome</keyword>
<protein>
    <submittedName>
        <fullName evidence="1">Protein involved in sex pheromone biosynthesis</fullName>
    </submittedName>
</protein>
<gene>
    <name evidence="1" type="ORF">SAMN04489758_10384</name>
</gene>
<dbReference type="CDD" id="cd13440">
    <property type="entry name" value="CamS_repeat_2"/>
    <property type="match status" value="1"/>
</dbReference>
<dbReference type="Gene3D" id="3.10.570.10">
    <property type="entry name" value="sex pheromone staph- cam373 precursor domain"/>
    <property type="match status" value="1"/>
</dbReference>
<dbReference type="Proteomes" id="UP000198558">
    <property type="component" value="Unassembled WGS sequence"/>
</dbReference>
<proteinExistence type="predicted"/>
<name>A0A1I0CJJ5_9FIRM</name>
<evidence type="ECO:0000313" key="1">
    <source>
        <dbReference type="EMBL" id="SET19790.1"/>
    </source>
</evidence>
<dbReference type="OrthoDB" id="1654024at2"/>
<organism evidence="1 2">
    <name type="scientific">Thomasclavelia cocleata</name>
    <dbReference type="NCBI Taxonomy" id="69824"/>
    <lineage>
        <taxon>Bacteria</taxon>
        <taxon>Bacillati</taxon>
        <taxon>Bacillota</taxon>
        <taxon>Erysipelotrichia</taxon>
        <taxon>Erysipelotrichales</taxon>
        <taxon>Coprobacillaceae</taxon>
        <taxon>Thomasclavelia</taxon>
    </lineage>
</organism>
<dbReference type="CDD" id="cd13441">
    <property type="entry name" value="CamS_repeat_1"/>
    <property type="match status" value="1"/>
</dbReference>
<sequence>MKKIAALLVMSLLLTGCHDVKETVESQTANDVSTTDSLDDSFYRVVNFNTNLNRDNYYTSFGQTSDFQTIGRELQILSTAHFSTADYYMSEGQYLKNEDMNKLLRRSSDPKEYPHTLQVQRGEAIGGVENPIMVSTVHEQDYYRKEGDKYELKGISLAIVLDPRDENNNRLSTSMDEQIVADFGRQSISKLYDYLQTKKDLKDIPANICVYYATNTNESDINGRYILKSFCENSVGSIDTLNYHNYMFSSEEATAVDEETASQFEIFKSNMKKAATEAVGVIGYGRYKDGTIQSMNIKLNVNVKTYEELIYLVSTAADEIDNQFTGFDIKVLVHSQDDLEAIIIKEQGEKAKSSLLY</sequence>
<dbReference type="Pfam" id="PF07537">
    <property type="entry name" value="CamS"/>
    <property type="match status" value="1"/>
</dbReference>
<reference evidence="2" key="1">
    <citation type="submission" date="2016-10" db="EMBL/GenBank/DDBJ databases">
        <authorList>
            <person name="Varghese N."/>
            <person name="Submissions S."/>
        </authorList>
    </citation>
    <scope>NUCLEOTIDE SEQUENCE [LARGE SCALE GENOMIC DNA]</scope>
    <source>
        <strain evidence="2">DSM 1551</strain>
    </source>
</reference>
<accession>A0A1I0CJJ5</accession>